<evidence type="ECO:0000313" key="9">
    <source>
        <dbReference type="Proteomes" id="UP000031967"/>
    </source>
</evidence>
<dbReference type="Gene3D" id="1.10.10.10">
    <property type="entry name" value="Winged helix-like DNA-binding domain superfamily/Winged helix DNA-binding domain"/>
    <property type="match status" value="1"/>
</dbReference>
<feature type="domain" description="RNA polymerase sigma-70 region 2" evidence="6">
    <location>
        <begin position="9"/>
        <end position="73"/>
    </location>
</feature>
<dbReference type="PANTHER" id="PTHR43133">
    <property type="entry name" value="RNA POLYMERASE ECF-TYPE SIGMA FACTO"/>
    <property type="match status" value="1"/>
</dbReference>
<dbReference type="InterPro" id="IPR013249">
    <property type="entry name" value="RNA_pol_sigma70_r4_t2"/>
</dbReference>
<protein>
    <recommendedName>
        <fullName evidence="5">RNA polymerase sigma factor SigZ</fullName>
    </recommendedName>
</protein>
<evidence type="ECO:0000259" key="6">
    <source>
        <dbReference type="Pfam" id="PF04542"/>
    </source>
</evidence>
<organism evidence="8 9">
    <name type="scientific">Gordoniibacillus kamchatkensis</name>
    <dbReference type="NCBI Taxonomy" id="1590651"/>
    <lineage>
        <taxon>Bacteria</taxon>
        <taxon>Bacillati</taxon>
        <taxon>Bacillota</taxon>
        <taxon>Bacilli</taxon>
        <taxon>Bacillales</taxon>
        <taxon>Paenibacillaceae</taxon>
        <taxon>Gordoniibacillus</taxon>
    </lineage>
</organism>
<accession>A0ABR5A7W9</accession>
<dbReference type="NCBIfam" id="NF007215">
    <property type="entry name" value="PRK09637.1"/>
    <property type="match status" value="1"/>
</dbReference>
<keyword evidence="9" id="KW-1185">Reference proteome</keyword>
<dbReference type="CDD" id="cd06171">
    <property type="entry name" value="Sigma70_r4"/>
    <property type="match status" value="1"/>
</dbReference>
<dbReference type="InterPro" id="IPR014304">
    <property type="entry name" value="RNA_pol_sigma-Z"/>
</dbReference>
<dbReference type="SUPFAM" id="SSF88946">
    <property type="entry name" value="Sigma2 domain of RNA polymerase sigma factors"/>
    <property type="match status" value="1"/>
</dbReference>
<dbReference type="InterPro" id="IPR013325">
    <property type="entry name" value="RNA_pol_sigma_r2"/>
</dbReference>
<dbReference type="PANTHER" id="PTHR43133:SF62">
    <property type="entry name" value="RNA POLYMERASE SIGMA FACTOR SIGZ"/>
    <property type="match status" value="1"/>
</dbReference>
<dbReference type="NCBIfam" id="TIGR02959">
    <property type="entry name" value="SigZ"/>
    <property type="match status" value="1"/>
</dbReference>
<keyword evidence="3" id="KW-0731">Sigma factor</keyword>
<dbReference type="Pfam" id="PF04542">
    <property type="entry name" value="Sigma70_r2"/>
    <property type="match status" value="1"/>
</dbReference>
<dbReference type="InterPro" id="IPR013324">
    <property type="entry name" value="RNA_pol_sigma_r3/r4-like"/>
</dbReference>
<comment type="similarity">
    <text evidence="1">Belongs to the sigma-70 factor family. ECF subfamily.</text>
</comment>
<dbReference type="InterPro" id="IPR007627">
    <property type="entry name" value="RNA_pol_sigma70_r2"/>
</dbReference>
<dbReference type="Proteomes" id="UP000031967">
    <property type="component" value="Unassembled WGS sequence"/>
</dbReference>
<dbReference type="Pfam" id="PF08281">
    <property type="entry name" value="Sigma70_r4_2"/>
    <property type="match status" value="1"/>
</dbReference>
<dbReference type="SUPFAM" id="SSF88659">
    <property type="entry name" value="Sigma3 and sigma4 domains of RNA polymerase sigma factors"/>
    <property type="match status" value="1"/>
</dbReference>
<dbReference type="NCBIfam" id="TIGR02937">
    <property type="entry name" value="sigma70-ECF"/>
    <property type="match status" value="1"/>
</dbReference>
<evidence type="ECO:0000256" key="5">
    <source>
        <dbReference type="NCBIfam" id="TIGR02959"/>
    </source>
</evidence>
<evidence type="ECO:0000256" key="3">
    <source>
        <dbReference type="ARBA" id="ARBA00023082"/>
    </source>
</evidence>
<evidence type="ECO:0000313" key="8">
    <source>
        <dbReference type="EMBL" id="KIL37155.1"/>
    </source>
</evidence>
<reference evidence="8 9" key="1">
    <citation type="submission" date="2014-12" db="EMBL/GenBank/DDBJ databases">
        <title>Draft genome sequence of Paenibacillus kamchatkensis strain B-2647.</title>
        <authorList>
            <person name="Karlyshev A.V."/>
            <person name="Kudryashova E.B."/>
        </authorList>
    </citation>
    <scope>NUCLEOTIDE SEQUENCE [LARGE SCALE GENOMIC DNA]</scope>
    <source>
        <strain evidence="8 9">VKM B-2647</strain>
    </source>
</reference>
<evidence type="ECO:0000256" key="2">
    <source>
        <dbReference type="ARBA" id="ARBA00023015"/>
    </source>
</evidence>
<dbReference type="InterPro" id="IPR036388">
    <property type="entry name" value="WH-like_DNA-bd_sf"/>
</dbReference>
<dbReference type="InterPro" id="IPR039425">
    <property type="entry name" value="RNA_pol_sigma-70-like"/>
</dbReference>
<dbReference type="InterPro" id="IPR014284">
    <property type="entry name" value="RNA_pol_sigma-70_dom"/>
</dbReference>
<dbReference type="RefSeq" id="WP_041052433.1">
    <property type="nucleotide sequence ID" value="NZ_JXAK01000099.1"/>
</dbReference>
<feature type="domain" description="RNA polymerase sigma factor 70 region 4 type 2" evidence="7">
    <location>
        <begin position="105"/>
        <end position="154"/>
    </location>
</feature>
<dbReference type="EMBL" id="JXAK01000099">
    <property type="protein sequence ID" value="KIL37155.1"/>
    <property type="molecule type" value="Genomic_DNA"/>
</dbReference>
<name>A0ABR5A7W9_9BACL</name>
<evidence type="ECO:0000256" key="1">
    <source>
        <dbReference type="ARBA" id="ARBA00010641"/>
    </source>
</evidence>
<evidence type="ECO:0000259" key="7">
    <source>
        <dbReference type="Pfam" id="PF08281"/>
    </source>
</evidence>
<dbReference type="Gene3D" id="1.10.1740.10">
    <property type="match status" value="1"/>
</dbReference>
<proteinExistence type="inferred from homology"/>
<evidence type="ECO:0000256" key="4">
    <source>
        <dbReference type="ARBA" id="ARBA00023163"/>
    </source>
</evidence>
<keyword evidence="4" id="KW-0804">Transcription</keyword>
<sequence length="199" mass="23155">MNTSDIWKDFHEALLTFIKKRVNNKYDAEDILQEVFRKIHSSVHLLTDEKKLRSWIYHIARNSITDHYRAAAKRKEAETSFDAGLDFPEPSDENSNFNQVVSSWLKCFIQGLEEKYREAIMLTEFENLTQRELADRLGISVSGAKSRVQRGREKVKELLLECCRIERDRLGNVIDAQPKTNDCSCTSCENSFFGNLRPF</sequence>
<gene>
    <name evidence="8" type="ORF">SD70_31000</name>
</gene>
<comment type="caution">
    <text evidence="8">The sequence shown here is derived from an EMBL/GenBank/DDBJ whole genome shotgun (WGS) entry which is preliminary data.</text>
</comment>
<keyword evidence="2" id="KW-0805">Transcription regulation</keyword>